<evidence type="ECO:0000313" key="2">
    <source>
        <dbReference type="EMBL" id="BAE52407.1"/>
    </source>
</evidence>
<dbReference type="HOGENOM" id="CLU_082760_4_0_5"/>
<dbReference type="OrthoDB" id="9810664at2"/>
<dbReference type="Gene3D" id="1.20.1290.10">
    <property type="entry name" value="AhpD-like"/>
    <property type="match status" value="1"/>
</dbReference>
<dbReference type="InterPro" id="IPR004675">
    <property type="entry name" value="AhpD_core"/>
</dbReference>
<dbReference type="InterPro" id="IPR003779">
    <property type="entry name" value="CMD-like"/>
</dbReference>
<dbReference type="KEGG" id="mag:amb3603"/>
<sequence length="197" mass="22570">MPQPDHVVRIDLPEAKDYPEDIAAYFAKCDEKLGMRPNVLLAYTARPEKFRTFSRFYNQLMLAEDSGLSKLEREMIAVVVSSANRCYYCLVAHGQALRQLSGDPQLGEMLVMNYRVAELPPRQRAMLDYAWKLTKTPHDIAETDRAALRAAGFSDADIFDITDTTGFFNYTNRMAHGLDMMPNPEYHAMDRHDLNQK</sequence>
<dbReference type="NCBIfam" id="TIGR01926">
    <property type="entry name" value="peroxid_rel"/>
    <property type="match status" value="1"/>
</dbReference>
<feature type="domain" description="Carboxymuconolactone decarboxylase-like" evidence="1">
    <location>
        <begin position="47"/>
        <end position="102"/>
    </location>
</feature>
<dbReference type="PANTHER" id="PTHR35446">
    <property type="entry name" value="SI:CH211-175M2.5"/>
    <property type="match status" value="1"/>
</dbReference>
<dbReference type="InterPro" id="IPR010195">
    <property type="entry name" value="Uncharacterised_peroxidase-rel"/>
</dbReference>
<accession>Q2W168</accession>
<reference evidence="2 3" key="1">
    <citation type="journal article" date="2005" name="DNA Res.">
        <title>Complete genome sequence of the facultative anaerobic magnetotactic bacterium Magnetospirillum sp. strain AMB-1.</title>
        <authorList>
            <person name="Matsunaga T."/>
            <person name="Okamura Y."/>
            <person name="Fukuda Y."/>
            <person name="Wahyudi A.T."/>
            <person name="Murase Y."/>
            <person name="Takeyama H."/>
        </authorList>
    </citation>
    <scope>NUCLEOTIDE SEQUENCE [LARGE SCALE GENOMIC DNA]</scope>
    <source>
        <strain evidence="3">ATCC 700264 / AMB-1</strain>
    </source>
</reference>
<name>Q2W168_PARM1</name>
<dbReference type="STRING" id="342108.amb3603"/>
<evidence type="ECO:0000313" key="3">
    <source>
        <dbReference type="Proteomes" id="UP000007058"/>
    </source>
</evidence>
<proteinExistence type="predicted"/>
<dbReference type="Pfam" id="PF02627">
    <property type="entry name" value="CMD"/>
    <property type="match status" value="1"/>
</dbReference>
<dbReference type="PANTHER" id="PTHR35446:SF2">
    <property type="entry name" value="CARBOXYMUCONOLACTONE DECARBOXYLASE-LIKE DOMAIN-CONTAINING PROTEIN"/>
    <property type="match status" value="1"/>
</dbReference>
<evidence type="ECO:0000259" key="1">
    <source>
        <dbReference type="Pfam" id="PF02627"/>
    </source>
</evidence>
<keyword evidence="3" id="KW-1185">Reference proteome</keyword>
<dbReference type="AlphaFoldDB" id="Q2W168"/>
<organism evidence="2 3">
    <name type="scientific">Paramagnetospirillum magneticum (strain ATCC 700264 / AMB-1)</name>
    <name type="common">Magnetospirillum magneticum</name>
    <dbReference type="NCBI Taxonomy" id="342108"/>
    <lineage>
        <taxon>Bacteria</taxon>
        <taxon>Pseudomonadati</taxon>
        <taxon>Pseudomonadota</taxon>
        <taxon>Alphaproteobacteria</taxon>
        <taxon>Rhodospirillales</taxon>
        <taxon>Magnetospirillaceae</taxon>
        <taxon>Paramagnetospirillum</taxon>
    </lineage>
</organism>
<gene>
    <name evidence="2" type="ordered locus">amb3603</name>
</gene>
<protein>
    <submittedName>
        <fullName evidence="2">Uncharacterized conserved protein</fullName>
    </submittedName>
</protein>
<dbReference type="EMBL" id="AP007255">
    <property type="protein sequence ID" value="BAE52407.1"/>
    <property type="molecule type" value="Genomic_DNA"/>
</dbReference>
<dbReference type="Gene3D" id="1.20.5.810">
    <property type="entry name" value="AhpD-like"/>
    <property type="match status" value="1"/>
</dbReference>
<dbReference type="Proteomes" id="UP000007058">
    <property type="component" value="Chromosome"/>
</dbReference>
<dbReference type="SUPFAM" id="SSF69118">
    <property type="entry name" value="AhpD-like"/>
    <property type="match status" value="1"/>
</dbReference>
<dbReference type="RefSeq" id="WP_011385961.1">
    <property type="nucleotide sequence ID" value="NC_007626.1"/>
</dbReference>
<dbReference type="NCBIfam" id="TIGR00778">
    <property type="entry name" value="ahpD_dom"/>
    <property type="match status" value="1"/>
</dbReference>
<dbReference type="GO" id="GO:0051920">
    <property type="term" value="F:peroxiredoxin activity"/>
    <property type="evidence" value="ECO:0007669"/>
    <property type="project" value="InterPro"/>
</dbReference>
<dbReference type="InterPro" id="IPR029032">
    <property type="entry name" value="AhpD-like"/>
</dbReference>